<dbReference type="GO" id="GO:0020037">
    <property type="term" value="F:heme binding"/>
    <property type="evidence" value="ECO:0007669"/>
    <property type="project" value="InterPro"/>
</dbReference>
<reference evidence="2" key="1">
    <citation type="submission" date="2020-07" db="EMBL/GenBank/DDBJ databases">
        <authorList>
            <person name="Pettersson B.M.F."/>
            <person name="Behra P.R.K."/>
            <person name="Ramesh M."/>
            <person name="Das S."/>
            <person name="Dasgupta S."/>
            <person name="Kirsebom L.A."/>
        </authorList>
    </citation>
    <scope>NUCLEOTIDE SEQUENCE</scope>
    <source>
        <strain evidence="2">DSM 45406</strain>
    </source>
</reference>
<accession>A0A9X2YCY6</accession>
<proteinExistence type="predicted"/>
<evidence type="ECO:0000259" key="1">
    <source>
        <dbReference type="Pfam" id="PF16525"/>
    </source>
</evidence>
<dbReference type="EMBL" id="JACKRN010000414">
    <property type="protein sequence ID" value="MCV7070918.1"/>
    <property type="molecule type" value="Genomic_DNA"/>
</dbReference>
<dbReference type="AlphaFoldDB" id="A0A9X2YCY6"/>
<evidence type="ECO:0000313" key="2">
    <source>
        <dbReference type="EMBL" id="MCV7070918.1"/>
    </source>
</evidence>
<gene>
    <name evidence="2" type="ORF">H7H73_11280</name>
</gene>
<sequence length="89" mass="9499">VASRRPPSRPAAPAECTAADLAGVMAITASTSAYLFTHPDVNDFFTSLKGKSRDEMKTAVEGYIAGRPDVGDALRAIRQPSVDFRNRCG</sequence>
<protein>
    <submittedName>
        <fullName evidence="2">Heme-binding protein</fullName>
    </submittedName>
</protein>
<feature type="non-terminal residue" evidence="2">
    <location>
        <position position="1"/>
    </location>
</feature>
<dbReference type="Proteomes" id="UP001140272">
    <property type="component" value="Unassembled WGS sequence"/>
</dbReference>
<dbReference type="Pfam" id="PF16525">
    <property type="entry name" value="MHB"/>
    <property type="match status" value="1"/>
</dbReference>
<evidence type="ECO:0000313" key="3">
    <source>
        <dbReference type="Proteomes" id="UP001140272"/>
    </source>
</evidence>
<reference evidence="2" key="2">
    <citation type="journal article" date="2022" name="BMC Genomics">
        <title>Comparative genome analysis of mycobacteria focusing on tRNA and non-coding RNA.</title>
        <authorList>
            <person name="Behra P.R.K."/>
            <person name="Pettersson B.M.F."/>
            <person name="Ramesh M."/>
            <person name="Das S."/>
            <person name="Dasgupta S."/>
            <person name="Kirsebom L.A."/>
        </authorList>
    </citation>
    <scope>NUCLEOTIDE SEQUENCE</scope>
    <source>
        <strain evidence="2">DSM 45406</strain>
    </source>
</reference>
<dbReference type="InterPro" id="IPR038378">
    <property type="entry name" value="MHB_sf"/>
</dbReference>
<organism evidence="2 3">
    <name type="scientific">Mycolicibacterium rufum</name>
    <dbReference type="NCBI Taxonomy" id="318424"/>
    <lineage>
        <taxon>Bacteria</taxon>
        <taxon>Bacillati</taxon>
        <taxon>Actinomycetota</taxon>
        <taxon>Actinomycetes</taxon>
        <taxon>Mycobacteriales</taxon>
        <taxon>Mycobacteriaceae</taxon>
        <taxon>Mycolicibacterium</taxon>
    </lineage>
</organism>
<name>A0A9X2YCY6_9MYCO</name>
<dbReference type="InterPro" id="IPR032407">
    <property type="entry name" value="MHB"/>
</dbReference>
<feature type="domain" description="Haemophore haem-binding" evidence="1">
    <location>
        <begin position="15"/>
        <end position="89"/>
    </location>
</feature>
<dbReference type="NCBIfam" id="TIGR04529">
    <property type="entry name" value="MTB_hemophore"/>
    <property type="match status" value="1"/>
</dbReference>
<dbReference type="Gene3D" id="1.20.20.20">
    <property type="entry name" value="Haemophore, haem-binding domain"/>
    <property type="match status" value="1"/>
</dbReference>
<comment type="caution">
    <text evidence="2">The sequence shown here is derived from an EMBL/GenBank/DDBJ whole genome shotgun (WGS) entry which is preliminary data.</text>
</comment>